<name>A0A392PG50_9FABA</name>
<protein>
    <submittedName>
        <fullName evidence="1">Uncharacterized protein</fullName>
    </submittedName>
</protein>
<evidence type="ECO:0000313" key="2">
    <source>
        <dbReference type="Proteomes" id="UP000265520"/>
    </source>
</evidence>
<reference evidence="1 2" key="1">
    <citation type="journal article" date="2018" name="Front. Plant Sci.">
        <title>Red Clover (Trifolium pratense) and Zigzag Clover (T. medium) - A Picture of Genomic Similarities and Differences.</title>
        <authorList>
            <person name="Dluhosova J."/>
            <person name="Istvanek J."/>
            <person name="Nedelnik J."/>
            <person name="Repkova J."/>
        </authorList>
    </citation>
    <scope>NUCLEOTIDE SEQUENCE [LARGE SCALE GENOMIC DNA]</scope>
    <source>
        <strain evidence="2">cv. 10/8</strain>
        <tissue evidence="1">Leaf</tissue>
    </source>
</reference>
<keyword evidence="2" id="KW-1185">Reference proteome</keyword>
<dbReference type="Proteomes" id="UP000265520">
    <property type="component" value="Unassembled WGS sequence"/>
</dbReference>
<organism evidence="1 2">
    <name type="scientific">Trifolium medium</name>
    <dbReference type="NCBI Taxonomy" id="97028"/>
    <lineage>
        <taxon>Eukaryota</taxon>
        <taxon>Viridiplantae</taxon>
        <taxon>Streptophyta</taxon>
        <taxon>Embryophyta</taxon>
        <taxon>Tracheophyta</taxon>
        <taxon>Spermatophyta</taxon>
        <taxon>Magnoliopsida</taxon>
        <taxon>eudicotyledons</taxon>
        <taxon>Gunneridae</taxon>
        <taxon>Pentapetalae</taxon>
        <taxon>rosids</taxon>
        <taxon>fabids</taxon>
        <taxon>Fabales</taxon>
        <taxon>Fabaceae</taxon>
        <taxon>Papilionoideae</taxon>
        <taxon>50 kb inversion clade</taxon>
        <taxon>NPAAA clade</taxon>
        <taxon>Hologalegina</taxon>
        <taxon>IRL clade</taxon>
        <taxon>Trifolieae</taxon>
        <taxon>Trifolium</taxon>
    </lineage>
</organism>
<accession>A0A392PG50</accession>
<sequence length="21" mass="2379">MSYICAVCTREAMRVIHVPAK</sequence>
<dbReference type="EMBL" id="LXQA010078745">
    <property type="protein sequence ID" value="MCI11073.1"/>
    <property type="molecule type" value="Genomic_DNA"/>
</dbReference>
<evidence type="ECO:0000313" key="1">
    <source>
        <dbReference type="EMBL" id="MCI11073.1"/>
    </source>
</evidence>
<comment type="caution">
    <text evidence="1">The sequence shown here is derived from an EMBL/GenBank/DDBJ whole genome shotgun (WGS) entry which is preliminary data.</text>
</comment>
<dbReference type="AlphaFoldDB" id="A0A392PG50"/>
<proteinExistence type="predicted"/>